<feature type="compositionally biased region" description="Low complexity" evidence="1">
    <location>
        <begin position="53"/>
        <end position="72"/>
    </location>
</feature>
<feature type="region of interest" description="Disordered" evidence="1">
    <location>
        <begin position="85"/>
        <end position="134"/>
    </location>
</feature>
<sequence length="134" mass="14635">MSSLSTERPQPLNIPGRRRALSVGSSLGRQSFSHITCTSPTSPNFMNNFGEKPGSFGIGSSPPNSPPNTNISGYFQLFNYSSLPKSSQLPDTTHKENKLQPPHARVQALKNPKNIPDRPASPMRSMILNGQFLD</sequence>
<evidence type="ECO:0000313" key="2">
    <source>
        <dbReference type="EMBL" id="KAK9761978.1"/>
    </source>
</evidence>
<feature type="region of interest" description="Disordered" evidence="1">
    <location>
        <begin position="1"/>
        <end position="72"/>
    </location>
</feature>
<feature type="compositionally biased region" description="Polar residues" evidence="1">
    <location>
        <begin position="23"/>
        <end position="47"/>
    </location>
</feature>
<accession>A0ABR2WKE9</accession>
<name>A0ABR2WKE9_9FUNG</name>
<evidence type="ECO:0000256" key="1">
    <source>
        <dbReference type="SAM" id="MobiDB-lite"/>
    </source>
</evidence>
<organism evidence="2 3">
    <name type="scientific">Basidiobolus ranarum</name>
    <dbReference type="NCBI Taxonomy" id="34480"/>
    <lineage>
        <taxon>Eukaryota</taxon>
        <taxon>Fungi</taxon>
        <taxon>Fungi incertae sedis</taxon>
        <taxon>Zoopagomycota</taxon>
        <taxon>Entomophthoromycotina</taxon>
        <taxon>Basidiobolomycetes</taxon>
        <taxon>Basidiobolales</taxon>
        <taxon>Basidiobolaceae</taxon>
        <taxon>Basidiobolus</taxon>
    </lineage>
</organism>
<comment type="caution">
    <text evidence="2">The sequence shown here is derived from an EMBL/GenBank/DDBJ whole genome shotgun (WGS) entry which is preliminary data.</text>
</comment>
<proteinExistence type="predicted"/>
<evidence type="ECO:0000313" key="3">
    <source>
        <dbReference type="Proteomes" id="UP001479436"/>
    </source>
</evidence>
<keyword evidence="3" id="KW-1185">Reference proteome</keyword>
<reference evidence="2 3" key="1">
    <citation type="submission" date="2023-04" db="EMBL/GenBank/DDBJ databases">
        <title>Genome of Basidiobolus ranarum AG-B5.</title>
        <authorList>
            <person name="Stajich J.E."/>
            <person name="Carter-House D."/>
            <person name="Gryganskyi A."/>
        </authorList>
    </citation>
    <scope>NUCLEOTIDE SEQUENCE [LARGE SCALE GENOMIC DNA]</scope>
    <source>
        <strain evidence="2 3">AG-B5</strain>
    </source>
</reference>
<gene>
    <name evidence="2" type="ORF">K7432_012701</name>
</gene>
<dbReference type="EMBL" id="JASJQH010001140">
    <property type="protein sequence ID" value="KAK9761978.1"/>
    <property type="molecule type" value="Genomic_DNA"/>
</dbReference>
<dbReference type="Proteomes" id="UP001479436">
    <property type="component" value="Unassembled WGS sequence"/>
</dbReference>
<protein>
    <submittedName>
        <fullName evidence="2">Uncharacterized protein</fullName>
    </submittedName>
</protein>